<evidence type="ECO:0000256" key="6">
    <source>
        <dbReference type="ARBA" id="ARBA00023157"/>
    </source>
</evidence>
<evidence type="ECO:0000256" key="5">
    <source>
        <dbReference type="ARBA" id="ARBA00022729"/>
    </source>
</evidence>
<evidence type="ECO:0000256" key="4">
    <source>
        <dbReference type="ARBA" id="ARBA00022529"/>
    </source>
</evidence>
<keyword evidence="4" id="KW-0929">Antimicrobial</keyword>
<feature type="domain" description="Frog antimicrobial peptide brevinin-2/esculentin type" evidence="9">
    <location>
        <begin position="44"/>
        <end position="76"/>
    </location>
</feature>
<accession>D2K8C8</accession>
<proteinExistence type="evidence at transcript level"/>
<dbReference type="Pfam" id="PF08023">
    <property type="entry name" value="Antimicrobial_2"/>
    <property type="match status" value="1"/>
</dbReference>
<dbReference type="GO" id="GO:0005576">
    <property type="term" value="C:extracellular region"/>
    <property type="evidence" value="ECO:0007669"/>
    <property type="project" value="UniProtKB-SubCell"/>
</dbReference>
<comment type="subcellular location">
    <subcellularLocation>
        <location evidence="1">Secreted</location>
    </subcellularLocation>
</comment>
<dbReference type="EMBL" id="GU188599">
    <property type="protein sequence ID" value="ACZ71274.1"/>
    <property type="molecule type" value="mRNA"/>
</dbReference>
<feature type="domain" description="Frog antimicrobial peptide propeptide" evidence="8">
    <location>
        <begin position="2"/>
        <end position="42"/>
    </location>
</feature>
<reference evidence="10" key="1">
    <citation type="submission" date="2009-11" db="EMBL/GenBank/DDBJ databases">
        <title>The highest antimicrobial peptide diversity, skin antimicrobial peptide peptidomics of amphibian, Rana andersonii.</title>
        <authorList>
            <person name="Yang X."/>
            <person name="Liang X."/>
            <person name="Zhang Y."/>
            <person name="Lee W.-H."/>
        </authorList>
    </citation>
    <scope>NUCLEOTIDE SEQUENCE</scope>
    <source>
        <tissue evidence="10">Skin</tissue>
    </source>
</reference>
<dbReference type="GO" id="GO:0050829">
    <property type="term" value="P:defense response to Gram-negative bacterium"/>
    <property type="evidence" value="ECO:0007669"/>
    <property type="project" value="UniProtKB-ARBA"/>
</dbReference>
<dbReference type="Pfam" id="PF03032">
    <property type="entry name" value="FSAP_sig_propep"/>
    <property type="match status" value="1"/>
</dbReference>
<organism evidence="10">
    <name type="scientific">Odorrana andersonii</name>
    <name type="common">Golden crossband frog</name>
    <name type="synonym">Rana andersonii</name>
    <dbReference type="NCBI Taxonomy" id="369514"/>
    <lineage>
        <taxon>Eukaryota</taxon>
        <taxon>Metazoa</taxon>
        <taxon>Chordata</taxon>
        <taxon>Craniata</taxon>
        <taxon>Vertebrata</taxon>
        <taxon>Euteleostomi</taxon>
        <taxon>Amphibia</taxon>
        <taxon>Batrachia</taxon>
        <taxon>Anura</taxon>
        <taxon>Neobatrachia</taxon>
        <taxon>Ranoidea</taxon>
        <taxon>Ranidae</taxon>
        <taxon>Odorrana</taxon>
    </lineage>
</organism>
<evidence type="ECO:0000256" key="3">
    <source>
        <dbReference type="ARBA" id="ARBA00022525"/>
    </source>
</evidence>
<dbReference type="InterPro" id="IPR012521">
    <property type="entry name" value="Antimicrobial_frog_2"/>
</dbReference>
<feature type="signal peptide" evidence="7">
    <location>
        <begin position="1"/>
        <end position="22"/>
    </location>
</feature>
<keyword evidence="3" id="KW-0964">Secreted</keyword>
<evidence type="ECO:0000259" key="9">
    <source>
        <dbReference type="Pfam" id="PF08023"/>
    </source>
</evidence>
<sequence>MFTMKKSLLVLFFFGTISLSFCQEERNADEEDGGEVTEEEVKRSFLTSFKDMAIKVAKDAGVNILNTISCKIFKTC</sequence>
<protein>
    <submittedName>
        <fullName evidence="10">Brevinin-2-RA13 antimicrobial peptide</fullName>
    </submittedName>
</protein>
<evidence type="ECO:0000259" key="8">
    <source>
        <dbReference type="Pfam" id="PF03032"/>
    </source>
</evidence>
<evidence type="ECO:0000313" key="10">
    <source>
        <dbReference type="EMBL" id="ACZ71274.1"/>
    </source>
</evidence>
<dbReference type="AlphaFoldDB" id="D2K8C8"/>
<keyword evidence="6" id="KW-1015">Disulfide bond</keyword>
<keyword evidence="5 7" id="KW-0732">Signal</keyword>
<dbReference type="InterPro" id="IPR004275">
    <property type="entry name" value="Frog_antimicrobial_propeptide"/>
</dbReference>
<dbReference type="GO" id="GO:0050830">
    <property type="term" value="P:defense response to Gram-positive bacterium"/>
    <property type="evidence" value="ECO:0007669"/>
    <property type="project" value="UniProtKB-ARBA"/>
</dbReference>
<name>D2K8C8_ODOAN</name>
<evidence type="ECO:0000256" key="1">
    <source>
        <dbReference type="ARBA" id="ARBA00004613"/>
    </source>
</evidence>
<evidence type="ECO:0000256" key="2">
    <source>
        <dbReference type="ARBA" id="ARBA00022446"/>
    </source>
</evidence>
<feature type="chain" id="PRO_5003033245" evidence="7">
    <location>
        <begin position="23"/>
        <end position="76"/>
    </location>
</feature>
<evidence type="ECO:0000256" key="7">
    <source>
        <dbReference type="SAM" id="SignalP"/>
    </source>
</evidence>
<keyword evidence="2" id="KW-0878">Amphibian defense peptide</keyword>